<reference evidence="1 2" key="1">
    <citation type="submission" date="2024-11" db="EMBL/GenBank/DDBJ databases">
        <title>A near-complete genome assembly of Cinchona calisaya.</title>
        <authorList>
            <person name="Lian D.C."/>
            <person name="Zhao X.W."/>
            <person name="Wei L."/>
        </authorList>
    </citation>
    <scope>NUCLEOTIDE SEQUENCE [LARGE SCALE GENOMIC DNA]</scope>
    <source>
        <tissue evidence="1">Nenye</tissue>
    </source>
</reference>
<organism evidence="1 2">
    <name type="scientific">Cinchona calisaya</name>
    <dbReference type="NCBI Taxonomy" id="153742"/>
    <lineage>
        <taxon>Eukaryota</taxon>
        <taxon>Viridiplantae</taxon>
        <taxon>Streptophyta</taxon>
        <taxon>Embryophyta</taxon>
        <taxon>Tracheophyta</taxon>
        <taxon>Spermatophyta</taxon>
        <taxon>Magnoliopsida</taxon>
        <taxon>eudicotyledons</taxon>
        <taxon>Gunneridae</taxon>
        <taxon>Pentapetalae</taxon>
        <taxon>asterids</taxon>
        <taxon>lamiids</taxon>
        <taxon>Gentianales</taxon>
        <taxon>Rubiaceae</taxon>
        <taxon>Cinchonoideae</taxon>
        <taxon>Cinchoneae</taxon>
        <taxon>Cinchona</taxon>
    </lineage>
</organism>
<dbReference type="AlphaFoldDB" id="A0ABD2ZZ86"/>
<keyword evidence="2" id="KW-1185">Reference proteome</keyword>
<accession>A0ABD2ZZ86</accession>
<evidence type="ECO:0000313" key="1">
    <source>
        <dbReference type="EMBL" id="KAL3524776.1"/>
    </source>
</evidence>
<protein>
    <submittedName>
        <fullName evidence="1">Uncharacterized protein</fullName>
    </submittedName>
</protein>
<gene>
    <name evidence="1" type="ORF">ACH5RR_013148</name>
</gene>
<proteinExistence type="predicted"/>
<name>A0ABD2ZZ86_9GENT</name>
<evidence type="ECO:0000313" key="2">
    <source>
        <dbReference type="Proteomes" id="UP001630127"/>
    </source>
</evidence>
<dbReference type="EMBL" id="JBJUIK010000006">
    <property type="protein sequence ID" value="KAL3524776.1"/>
    <property type="molecule type" value="Genomic_DNA"/>
</dbReference>
<sequence length="134" mass="16005">MEHCERYKSMDQQGTTAQWASRFQDLEEDQIQWVLDWTKCKTPVLYAMAYKFFPLLEQCAPKPVYYERKAPRDLEEAGDKIKRSKRQLMNECLELHDDTRRVLNRYSMEPVASKAQRFEEHLRDLLESLGEVVT</sequence>
<comment type="caution">
    <text evidence="1">The sequence shown here is derived from an EMBL/GenBank/DDBJ whole genome shotgun (WGS) entry which is preliminary data.</text>
</comment>
<dbReference type="Proteomes" id="UP001630127">
    <property type="component" value="Unassembled WGS sequence"/>
</dbReference>